<comment type="caution">
    <text evidence="8">The sequence shown here is derived from an EMBL/GenBank/DDBJ whole genome shotgun (WGS) entry which is preliminary data.</text>
</comment>
<dbReference type="Proteomes" id="UP000294830">
    <property type="component" value="Unassembled WGS sequence"/>
</dbReference>
<dbReference type="PANTHER" id="PTHR11135">
    <property type="entry name" value="HISTONE ACETYLTRANSFERASE-RELATED"/>
    <property type="match status" value="1"/>
</dbReference>
<evidence type="ECO:0000256" key="4">
    <source>
        <dbReference type="ARBA" id="ARBA00022723"/>
    </source>
</evidence>
<keyword evidence="4" id="KW-0479">Metal-binding</keyword>
<reference evidence="8 9" key="1">
    <citation type="submission" date="2019-03" db="EMBL/GenBank/DDBJ databases">
        <title>Genomic Encyclopedia of Archaeal and Bacterial Type Strains, Phase II (KMG-II): from individual species to whole genera.</title>
        <authorList>
            <person name="Goeker M."/>
        </authorList>
    </citation>
    <scope>NUCLEOTIDE SEQUENCE [LARGE SCALE GENOMIC DNA]</scope>
    <source>
        <strain evidence="8 9">RL-C</strain>
    </source>
</reference>
<evidence type="ECO:0000256" key="3">
    <source>
        <dbReference type="ARBA" id="ARBA00022691"/>
    </source>
</evidence>
<keyword evidence="2" id="KW-0004">4Fe-4S</keyword>
<name>A0A4R2EDL7_9BACT</name>
<dbReference type="GO" id="GO:0046872">
    <property type="term" value="F:metal ion binding"/>
    <property type="evidence" value="ECO:0007669"/>
    <property type="project" value="UniProtKB-KW"/>
</dbReference>
<dbReference type="InterPro" id="IPR007197">
    <property type="entry name" value="rSAM"/>
</dbReference>
<dbReference type="Gene3D" id="3.80.30.20">
    <property type="entry name" value="tm_1862 like domain"/>
    <property type="match status" value="1"/>
</dbReference>
<dbReference type="OrthoDB" id="9801689at2"/>
<dbReference type="EMBL" id="SLWB01000021">
    <property type="protein sequence ID" value="TCN62059.1"/>
    <property type="molecule type" value="Genomic_DNA"/>
</dbReference>
<keyword evidence="5" id="KW-0408">Iron</keyword>
<dbReference type="NCBIfam" id="TIGR01212">
    <property type="entry name" value="TIGR01212 family radical SAM protein"/>
    <property type="match status" value="1"/>
</dbReference>
<dbReference type="SFLD" id="SFLDS00029">
    <property type="entry name" value="Radical_SAM"/>
    <property type="match status" value="1"/>
</dbReference>
<evidence type="ECO:0000256" key="6">
    <source>
        <dbReference type="ARBA" id="ARBA00023014"/>
    </source>
</evidence>
<protein>
    <recommendedName>
        <fullName evidence="7">Radical SAM core domain-containing protein</fullName>
    </recommendedName>
</protein>
<dbReference type="InterPro" id="IPR005911">
    <property type="entry name" value="YhcC-like"/>
</dbReference>
<evidence type="ECO:0000256" key="5">
    <source>
        <dbReference type="ARBA" id="ARBA00023004"/>
    </source>
</evidence>
<dbReference type="InterPro" id="IPR032432">
    <property type="entry name" value="Radical_SAM_C"/>
</dbReference>
<keyword evidence="3" id="KW-0949">S-adenosyl-L-methionine</keyword>
<dbReference type="InterPro" id="IPR023404">
    <property type="entry name" value="rSAM_horseshoe"/>
</dbReference>
<evidence type="ECO:0000259" key="7">
    <source>
        <dbReference type="PROSITE" id="PS51918"/>
    </source>
</evidence>
<evidence type="ECO:0000256" key="1">
    <source>
        <dbReference type="ARBA" id="ARBA00001966"/>
    </source>
</evidence>
<evidence type="ECO:0000256" key="2">
    <source>
        <dbReference type="ARBA" id="ARBA00022485"/>
    </source>
</evidence>
<dbReference type="Pfam" id="PF04055">
    <property type="entry name" value="Radical_SAM"/>
    <property type="match status" value="1"/>
</dbReference>
<feature type="domain" description="Radical SAM core" evidence="7">
    <location>
        <begin position="25"/>
        <end position="269"/>
    </location>
</feature>
<organism evidence="8 9">
    <name type="scientific">Acetobacteroides hydrogenigenes</name>
    <dbReference type="NCBI Taxonomy" id="979970"/>
    <lineage>
        <taxon>Bacteria</taxon>
        <taxon>Pseudomonadati</taxon>
        <taxon>Bacteroidota</taxon>
        <taxon>Bacteroidia</taxon>
        <taxon>Bacteroidales</taxon>
        <taxon>Rikenellaceae</taxon>
        <taxon>Acetobacteroides</taxon>
    </lineage>
</organism>
<proteinExistence type="predicted"/>
<dbReference type="AlphaFoldDB" id="A0A4R2EDL7"/>
<accession>A0A4R2EDL7</accession>
<gene>
    <name evidence="8" type="ORF">CLV25_12118</name>
</gene>
<evidence type="ECO:0000313" key="9">
    <source>
        <dbReference type="Proteomes" id="UP000294830"/>
    </source>
</evidence>
<keyword evidence="6" id="KW-0411">Iron-sulfur</keyword>
<dbReference type="InterPro" id="IPR058240">
    <property type="entry name" value="rSAM_sf"/>
</dbReference>
<dbReference type="GO" id="GO:0003824">
    <property type="term" value="F:catalytic activity"/>
    <property type="evidence" value="ECO:0007669"/>
    <property type="project" value="InterPro"/>
</dbReference>
<dbReference type="SMART" id="SM00729">
    <property type="entry name" value="Elp3"/>
    <property type="match status" value="1"/>
</dbReference>
<dbReference type="InterPro" id="IPR039661">
    <property type="entry name" value="ELP3"/>
</dbReference>
<keyword evidence="9" id="KW-1185">Reference proteome</keyword>
<dbReference type="InterPro" id="IPR006638">
    <property type="entry name" value="Elp3/MiaA/NifB-like_rSAM"/>
</dbReference>
<dbReference type="SFLD" id="SFLDG01091">
    <property type="entry name" value="uncharacterized_CHP01210-like"/>
    <property type="match status" value="1"/>
</dbReference>
<dbReference type="SUPFAM" id="SSF102114">
    <property type="entry name" value="Radical SAM enzymes"/>
    <property type="match status" value="1"/>
</dbReference>
<dbReference type="PROSITE" id="PS51918">
    <property type="entry name" value="RADICAL_SAM"/>
    <property type="match status" value="1"/>
</dbReference>
<dbReference type="RefSeq" id="WP_131840526.1">
    <property type="nucleotide sequence ID" value="NZ_SLWB01000021.1"/>
</dbReference>
<sequence>MSQQQIFPWGDSRRFNSYSRYFKNLFGERVQKLTIDAGFTCPNRDGKVARGGCTFCLNDAFNPSYCSPEKSIRQQLEEGIEFHVKRYQKASRYLAYFQAYSNTYAPLERLKEIYSQALDLPEVVGIVVGTRPDCVDEEKLDFFAELSEKKYVTIEYGIESCYNDTLERVNRGHTYEQAVWAIEQTAKRHIKVGAHMMFGFPGETRARMLAQSEILSKLPLNTIKFHQLQIFKGTHMAKEYEQNPKQFRFFGLQEYIDFFVEFLEHLNPSFVVERFAGEVPPRYQAGPGWGLVRNEQLVSMLDKRLAELDTWQGRLFGASER</sequence>
<dbReference type="GO" id="GO:0051539">
    <property type="term" value="F:4 iron, 4 sulfur cluster binding"/>
    <property type="evidence" value="ECO:0007669"/>
    <property type="project" value="UniProtKB-KW"/>
</dbReference>
<dbReference type="Pfam" id="PF16199">
    <property type="entry name" value="Radical_SAM_C"/>
    <property type="match status" value="1"/>
</dbReference>
<comment type="cofactor">
    <cofactor evidence="1">
        <name>[4Fe-4S] cluster</name>
        <dbReference type="ChEBI" id="CHEBI:49883"/>
    </cofactor>
</comment>
<dbReference type="PANTHER" id="PTHR11135:SF1">
    <property type="entry name" value="PROTEIN YHCC"/>
    <property type="match status" value="1"/>
</dbReference>
<dbReference type="SFLD" id="SFLDG01086">
    <property type="entry name" value="elongater_protein-like"/>
    <property type="match status" value="1"/>
</dbReference>
<evidence type="ECO:0000313" key="8">
    <source>
        <dbReference type="EMBL" id="TCN62059.1"/>
    </source>
</evidence>